<feature type="chain" id="PRO_5043549107" evidence="1">
    <location>
        <begin position="18"/>
        <end position="392"/>
    </location>
</feature>
<feature type="signal peptide" evidence="1">
    <location>
        <begin position="1"/>
        <end position="17"/>
    </location>
</feature>
<reference evidence="3" key="1">
    <citation type="submission" date="2024-06" db="EMBL/GenBank/DDBJ databases">
        <title>Draft Genome Sequence of Deinococcus sonorensis Type Strain KR-87, a Biofilm Producing Representative of the Genus Deinococcus.</title>
        <authorList>
            <person name="Boren L.S."/>
            <person name="Grosso R.A."/>
            <person name="Hugenberg-Cox A.N."/>
            <person name="Hill J.T.E."/>
            <person name="Albert C.M."/>
            <person name="Tuohy J.M."/>
        </authorList>
    </citation>
    <scope>NUCLEOTIDE SEQUENCE</scope>
    <source>
        <strain evidence="3">KR-87</strain>
    </source>
</reference>
<evidence type="ECO:0000256" key="1">
    <source>
        <dbReference type="SAM" id="SignalP"/>
    </source>
</evidence>
<dbReference type="RefSeq" id="WP_350243105.1">
    <property type="nucleotide sequence ID" value="NZ_CP158299.1"/>
</dbReference>
<dbReference type="InterPro" id="IPR018392">
    <property type="entry name" value="LysM"/>
</dbReference>
<feature type="domain" description="LysM" evidence="2">
    <location>
        <begin position="19"/>
        <end position="62"/>
    </location>
</feature>
<keyword evidence="3" id="KW-0326">Glycosidase</keyword>
<dbReference type="SUPFAM" id="SSF54106">
    <property type="entry name" value="LysM domain"/>
    <property type="match status" value="2"/>
</dbReference>
<dbReference type="Gene3D" id="3.10.350.10">
    <property type="entry name" value="LysM domain"/>
    <property type="match status" value="2"/>
</dbReference>
<dbReference type="Pfam" id="PF09992">
    <property type="entry name" value="NAGPA"/>
    <property type="match status" value="1"/>
</dbReference>
<dbReference type="PANTHER" id="PTHR40446">
    <property type="entry name" value="N-ACETYLGLUCOSAMINE-1-PHOSPHODIESTER ALPHA-N-ACETYLGLUCOSAMINIDASE"/>
    <property type="match status" value="1"/>
</dbReference>
<gene>
    <name evidence="3" type="ORF">ABOD76_16720</name>
</gene>
<dbReference type="AlphaFoldDB" id="A0AAU7U9C2"/>
<keyword evidence="1" id="KW-0732">Signal</keyword>
<name>A0AAU7U9C2_9DEIO</name>
<proteinExistence type="predicted"/>
<dbReference type="CDD" id="cd00118">
    <property type="entry name" value="LysM"/>
    <property type="match status" value="1"/>
</dbReference>
<dbReference type="PANTHER" id="PTHR40446:SF2">
    <property type="entry name" value="N-ACETYLGLUCOSAMINE-1-PHOSPHODIESTER ALPHA-N-ACETYLGLUCOSAMINIDASE"/>
    <property type="match status" value="1"/>
</dbReference>
<dbReference type="PROSITE" id="PS51782">
    <property type="entry name" value="LYSM"/>
    <property type="match status" value="1"/>
</dbReference>
<dbReference type="InterPro" id="IPR018711">
    <property type="entry name" value="NAGPA"/>
</dbReference>
<evidence type="ECO:0000259" key="2">
    <source>
        <dbReference type="PROSITE" id="PS51782"/>
    </source>
</evidence>
<dbReference type="GO" id="GO:0016798">
    <property type="term" value="F:hydrolase activity, acting on glycosyl bonds"/>
    <property type="evidence" value="ECO:0007669"/>
    <property type="project" value="UniProtKB-KW"/>
</dbReference>
<dbReference type="KEGG" id="dsc:ABOD76_16720"/>
<protein>
    <submittedName>
        <fullName evidence="3">Phosphodiester glycosidase family protein</fullName>
    </submittedName>
</protein>
<accession>A0AAU7U9C2</accession>
<dbReference type="SMART" id="SM00257">
    <property type="entry name" value="LysM"/>
    <property type="match status" value="2"/>
</dbReference>
<organism evidence="3">
    <name type="scientific">Deinococcus sonorensis KR-87</name>
    <dbReference type="NCBI Taxonomy" id="694439"/>
    <lineage>
        <taxon>Bacteria</taxon>
        <taxon>Thermotogati</taxon>
        <taxon>Deinococcota</taxon>
        <taxon>Deinococci</taxon>
        <taxon>Deinococcales</taxon>
        <taxon>Deinococcaceae</taxon>
        <taxon>Deinococcus</taxon>
    </lineage>
</organism>
<dbReference type="Pfam" id="PF01476">
    <property type="entry name" value="LysM"/>
    <property type="match status" value="2"/>
</dbReference>
<evidence type="ECO:0000313" key="3">
    <source>
        <dbReference type="EMBL" id="XBV85068.1"/>
    </source>
</evidence>
<keyword evidence="3" id="KW-0378">Hydrolase</keyword>
<dbReference type="EMBL" id="CP158299">
    <property type="protein sequence ID" value="XBV85068.1"/>
    <property type="molecule type" value="Genomic_DNA"/>
</dbReference>
<sequence length="392" mass="41905">MRLLAVIACAGLSTVQAASTVTVRPGDTLFRLATRHHLSVTRLKTLNHLHSDTIRVGQRLTVAAPLAAHKAAATPPARRTREIRLVYRYVTVLSGQTIGTLARTYHTTPAVLARLNGQRRPVAWPGMRLLVPSHVAVPIPPTARRPAATLVRTTVLGIPVKLVRVDLRHRDVLVSVVLPGAGRSATVAQLARRSGARALINGSYFHPQTFAPAGDLVVGGRMVSWGRIPAALAITPDNRASIQHSGATLVSGRSVRAASAVLAAGQLRRLNAAWPGMETVVASGPSIVRAGRLNLSFADVFQEAGGIFRRSERSAVGLIGERDLIFVTTSRQLTASEMGKLMLRLGSRDALLLDGGSSSALAWNGQPQMGQNRKVAYGIGVFVNYTGRRYAR</sequence>
<dbReference type="InterPro" id="IPR036779">
    <property type="entry name" value="LysM_dom_sf"/>
</dbReference>